<dbReference type="InterPro" id="IPR052037">
    <property type="entry name" value="LPS_export_LptA"/>
</dbReference>
<dbReference type="EMBL" id="CP027665">
    <property type="protein sequence ID" value="AVO37890.1"/>
    <property type="molecule type" value="Genomic_DNA"/>
</dbReference>
<evidence type="ECO:0000313" key="4">
    <source>
        <dbReference type="EMBL" id="AVO37890.1"/>
    </source>
</evidence>
<keyword evidence="5" id="KW-1185">Reference proteome</keyword>
<sequence length="169" mass="17546">MQRLIALCPYLVLYLCLPLIAGGSSAYAQGTNVAFGAIKADPSLPVEVTADSLHANQADGSAEFVGNVRVGQGDMRLSAPRVLVIYNQQASAIERLEATGGVILVSGADAAEAQRADYTIDTGVIVMTGDVLLTQGPNALTSDKMTVNLTTGTAQMAGRVKTILHPDSD</sequence>
<dbReference type="PANTHER" id="PTHR36504:SF1">
    <property type="entry name" value="LIPOPOLYSACCHARIDE EXPORT SYSTEM PROTEIN LPTA"/>
    <property type="match status" value="1"/>
</dbReference>
<feature type="signal peptide" evidence="2">
    <location>
        <begin position="1"/>
        <end position="28"/>
    </location>
</feature>
<dbReference type="Gene3D" id="2.60.450.10">
    <property type="entry name" value="Lipopolysaccharide (LPS) transport protein A like domain"/>
    <property type="match status" value="1"/>
</dbReference>
<reference evidence="5" key="1">
    <citation type="submission" date="2018-03" db="EMBL/GenBank/DDBJ databases">
        <title>Genomic analysis of the strain SH-1 isolated from shrimp intestine.</title>
        <authorList>
            <person name="Kim Y.-S."/>
            <person name="Kim S.-E."/>
            <person name="Kim K.-H."/>
        </authorList>
    </citation>
    <scope>NUCLEOTIDE SEQUENCE [LARGE SCALE GENOMIC DNA]</scope>
    <source>
        <strain evidence="5">SH-1</strain>
    </source>
</reference>
<dbReference type="InterPro" id="IPR005653">
    <property type="entry name" value="OstA-like_N"/>
</dbReference>
<dbReference type="RefSeq" id="WP_106472208.1">
    <property type="nucleotide sequence ID" value="NZ_CP027665.1"/>
</dbReference>
<organism evidence="4 5">
    <name type="scientific">Pukyongiella litopenaei</name>
    <dbReference type="NCBI Taxonomy" id="2605946"/>
    <lineage>
        <taxon>Bacteria</taxon>
        <taxon>Pseudomonadati</taxon>
        <taxon>Pseudomonadota</taxon>
        <taxon>Alphaproteobacteria</taxon>
        <taxon>Rhodobacterales</taxon>
        <taxon>Paracoccaceae</taxon>
        <taxon>Pukyongiella</taxon>
    </lineage>
</organism>
<dbReference type="GO" id="GO:0009279">
    <property type="term" value="C:cell outer membrane"/>
    <property type="evidence" value="ECO:0007669"/>
    <property type="project" value="TreeGrafter"/>
</dbReference>
<dbReference type="GO" id="GO:0017089">
    <property type="term" value="F:glycolipid transfer activity"/>
    <property type="evidence" value="ECO:0007669"/>
    <property type="project" value="TreeGrafter"/>
</dbReference>
<dbReference type="GO" id="GO:0030288">
    <property type="term" value="C:outer membrane-bounded periplasmic space"/>
    <property type="evidence" value="ECO:0007669"/>
    <property type="project" value="TreeGrafter"/>
</dbReference>
<dbReference type="AlphaFoldDB" id="A0A2S0MPS2"/>
<evidence type="ECO:0000259" key="3">
    <source>
        <dbReference type="Pfam" id="PF03968"/>
    </source>
</evidence>
<feature type="chain" id="PRO_5015782501" evidence="2">
    <location>
        <begin position="29"/>
        <end position="169"/>
    </location>
</feature>
<protein>
    <submittedName>
        <fullName evidence="4">Lipopolysaccharide transport periplasmic protein LptA</fullName>
    </submittedName>
</protein>
<dbReference type="PANTHER" id="PTHR36504">
    <property type="entry name" value="LIPOPOLYSACCHARIDE EXPORT SYSTEM PROTEIN LPTA"/>
    <property type="match status" value="1"/>
</dbReference>
<dbReference type="KEGG" id="thas:C6Y53_09365"/>
<accession>A0A2S0MPS2</accession>
<evidence type="ECO:0000256" key="1">
    <source>
        <dbReference type="ARBA" id="ARBA00022729"/>
    </source>
</evidence>
<dbReference type="Pfam" id="PF03968">
    <property type="entry name" value="LptD_N"/>
    <property type="match status" value="1"/>
</dbReference>
<proteinExistence type="predicted"/>
<dbReference type="GO" id="GO:0015920">
    <property type="term" value="P:lipopolysaccharide transport"/>
    <property type="evidence" value="ECO:0007669"/>
    <property type="project" value="TreeGrafter"/>
</dbReference>
<dbReference type="Proteomes" id="UP000237655">
    <property type="component" value="Chromosome"/>
</dbReference>
<evidence type="ECO:0000313" key="5">
    <source>
        <dbReference type="Proteomes" id="UP000237655"/>
    </source>
</evidence>
<name>A0A2S0MPS2_9RHOB</name>
<feature type="domain" description="Organic solvent tolerance-like N-terminal" evidence="3">
    <location>
        <begin position="47"/>
        <end position="152"/>
    </location>
</feature>
<gene>
    <name evidence="4" type="ORF">C6Y53_09365</name>
</gene>
<evidence type="ECO:0000256" key="2">
    <source>
        <dbReference type="SAM" id="SignalP"/>
    </source>
</evidence>
<keyword evidence="1 2" id="KW-0732">Signal</keyword>